<protein>
    <recommendedName>
        <fullName evidence="3">L,D-transpeptidase</fullName>
    </recommendedName>
</protein>
<keyword evidence="2" id="KW-1185">Reference proteome</keyword>
<gene>
    <name evidence="1" type="ORF">SNE35_21015</name>
</gene>
<dbReference type="EMBL" id="JAXCLA010000007">
    <property type="protein sequence ID" value="MDY0747007.1"/>
    <property type="molecule type" value="Genomic_DNA"/>
</dbReference>
<organism evidence="1 2">
    <name type="scientific">Roseateles agri</name>
    <dbReference type="NCBI Taxonomy" id="3098619"/>
    <lineage>
        <taxon>Bacteria</taxon>
        <taxon>Pseudomonadati</taxon>
        <taxon>Pseudomonadota</taxon>
        <taxon>Betaproteobacteria</taxon>
        <taxon>Burkholderiales</taxon>
        <taxon>Sphaerotilaceae</taxon>
        <taxon>Roseateles</taxon>
    </lineage>
</organism>
<dbReference type="RefSeq" id="WP_320424976.1">
    <property type="nucleotide sequence ID" value="NZ_JAXCLA010000007.1"/>
</dbReference>
<name>A0ABU5DL24_9BURK</name>
<evidence type="ECO:0000313" key="2">
    <source>
        <dbReference type="Proteomes" id="UP001285263"/>
    </source>
</evidence>
<comment type="caution">
    <text evidence="1">The sequence shown here is derived from an EMBL/GenBank/DDBJ whole genome shotgun (WGS) entry which is preliminary data.</text>
</comment>
<accession>A0ABU5DL24</accession>
<evidence type="ECO:0008006" key="3">
    <source>
        <dbReference type="Google" id="ProtNLM"/>
    </source>
</evidence>
<sequence length="284" mass="31228">MSVPILPQLHERLYGHVNGWYQRNADRAHAFLQGMLVASTVAVLVLPLRTGQPSVIQQLLHPHRPVAAALHTPPAATHHATRLASSNAAPAMVRKLDFSGETPSADAQRLAEWVVSNGDNGALNFVILDKRNAKVYVFAPSGHLIGASNVLLGYAAGDDTVPGIGKRPIAQVKPWERTTPAGRFRAEPGRNAVPEDVVWVDYEAAVSMHRVRLTNPAEHRAERLKSTDAKIRRISYGCINMPPEFFEQVLWPNFRRQGGIVYVLPEVKKLDQVFPALTGPSQMT</sequence>
<proteinExistence type="predicted"/>
<dbReference type="Proteomes" id="UP001285263">
    <property type="component" value="Unassembled WGS sequence"/>
</dbReference>
<reference evidence="1 2" key="1">
    <citation type="submission" date="2023-11" db="EMBL/GenBank/DDBJ databases">
        <title>Paucibacter sp. nov., isolated from fresh soil in Korea.</title>
        <authorList>
            <person name="Le N.T.T."/>
        </authorList>
    </citation>
    <scope>NUCLEOTIDE SEQUENCE [LARGE SCALE GENOMIC DNA]</scope>
    <source>
        <strain evidence="1 2">R3-3</strain>
    </source>
</reference>
<evidence type="ECO:0000313" key="1">
    <source>
        <dbReference type="EMBL" id="MDY0747007.1"/>
    </source>
</evidence>